<proteinExistence type="predicted"/>
<name>A0A8R1EM41_CAEJA</name>
<reference evidence="2" key="1">
    <citation type="submission" date="2010-08" db="EMBL/GenBank/DDBJ databases">
        <authorList>
            <consortium name="Caenorhabditis japonica Sequencing Consortium"/>
            <person name="Wilson R.K."/>
        </authorList>
    </citation>
    <scope>NUCLEOTIDE SEQUENCE [LARGE SCALE GENOMIC DNA]</scope>
    <source>
        <strain evidence="2">DF5081</strain>
    </source>
</reference>
<reference evidence="1" key="2">
    <citation type="submission" date="2022-06" db="UniProtKB">
        <authorList>
            <consortium name="EnsemblMetazoa"/>
        </authorList>
    </citation>
    <scope>IDENTIFICATION</scope>
    <source>
        <strain evidence="1">DF5081</strain>
    </source>
</reference>
<protein>
    <submittedName>
        <fullName evidence="1">Uncharacterized protein</fullName>
    </submittedName>
</protein>
<dbReference type="EnsemblMetazoa" id="CJA37944.1">
    <property type="protein sequence ID" value="CJA37944.1"/>
    <property type="gene ID" value="WBGene00213791"/>
</dbReference>
<evidence type="ECO:0000313" key="2">
    <source>
        <dbReference type="Proteomes" id="UP000005237"/>
    </source>
</evidence>
<evidence type="ECO:0000313" key="1">
    <source>
        <dbReference type="EnsemblMetazoa" id="CJA37944.1"/>
    </source>
</evidence>
<organism evidence="1 2">
    <name type="scientific">Caenorhabditis japonica</name>
    <dbReference type="NCBI Taxonomy" id="281687"/>
    <lineage>
        <taxon>Eukaryota</taxon>
        <taxon>Metazoa</taxon>
        <taxon>Ecdysozoa</taxon>
        <taxon>Nematoda</taxon>
        <taxon>Chromadorea</taxon>
        <taxon>Rhabditida</taxon>
        <taxon>Rhabditina</taxon>
        <taxon>Rhabditomorpha</taxon>
        <taxon>Rhabditoidea</taxon>
        <taxon>Rhabditidae</taxon>
        <taxon>Peloderinae</taxon>
        <taxon>Caenorhabditis</taxon>
    </lineage>
</organism>
<dbReference type="AlphaFoldDB" id="A0A8R1EM41"/>
<keyword evidence="2" id="KW-1185">Reference proteome</keyword>
<accession>A0A8R1EM41</accession>
<dbReference type="Proteomes" id="UP000005237">
    <property type="component" value="Unassembled WGS sequence"/>
</dbReference>
<sequence>MERHPNATAPNEPVLKFAVLTTLDDVHAFRNKSVASAKNIVEKDFTTRWKVLGDKNAELEGITERPTDAGALYVLQDSDGL</sequence>